<feature type="transmembrane region" description="Helical" evidence="2">
    <location>
        <begin position="71"/>
        <end position="91"/>
    </location>
</feature>
<organism evidence="3 4">
    <name type="scientific">Rurimicrobium arvi</name>
    <dbReference type="NCBI Taxonomy" id="2049916"/>
    <lineage>
        <taxon>Bacteria</taxon>
        <taxon>Pseudomonadati</taxon>
        <taxon>Bacteroidota</taxon>
        <taxon>Chitinophagia</taxon>
        <taxon>Chitinophagales</taxon>
        <taxon>Chitinophagaceae</taxon>
        <taxon>Rurimicrobium</taxon>
    </lineage>
</organism>
<accession>A0ABP8MRS5</accession>
<comment type="caution">
    <text evidence="3">The sequence shown here is derived from an EMBL/GenBank/DDBJ whole genome shotgun (WGS) entry which is preliminary data.</text>
</comment>
<name>A0ABP8MRS5_9BACT</name>
<protein>
    <recommendedName>
        <fullName evidence="5">Holin-X, holin superfamily III</fullName>
    </recommendedName>
</protein>
<evidence type="ECO:0000313" key="3">
    <source>
        <dbReference type="EMBL" id="GAA4454867.1"/>
    </source>
</evidence>
<keyword evidence="2" id="KW-0472">Membrane</keyword>
<keyword evidence="2" id="KW-0812">Transmembrane</keyword>
<evidence type="ECO:0000313" key="4">
    <source>
        <dbReference type="Proteomes" id="UP001501410"/>
    </source>
</evidence>
<proteinExistence type="predicted"/>
<dbReference type="Proteomes" id="UP001501410">
    <property type="component" value="Unassembled WGS sequence"/>
</dbReference>
<feature type="region of interest" description="Disordered" evidence="1">
    <location>
        <begin position="110"/>
        <end position="133"/>
    </location>
</feature>
<evidence type="ECO:0000256" key="2">
    <source>
        <dbReference type="SAM" id="Phobius"/>
    </source>
</evidence>
<dbReference type="Pfam" id="PF07332">
    <property type="entry name" value="Phage_holin_3_6"/>
    <property type="match status" value="1"/>
</dbReference>
<feature type="compositionally biased region" description="Acidic residues" evidence="1">
    <location>
        <begin position="112"/>
        <end position="125"/>
    </location>
</feature>
<evidence type="ECO:0008006" key="5">
    <source>
        <dbReference type="Google" id="ProtNLM"/>
    </source>
</evidence>
<reference evidence="4" key="1">
    <citation type="journal article" date="2019" name="Int. J. Syst. Evol. Microbiol.">
        <title>The Global Catalogue of Microorganisms (GCM) 10K type strain sequencing project: providing services to taxonomists for standard genome sequencing and annotation.</title>
        <authorList>
            <consortium name="The Broad Institute Genomics Platform"/>
            <consortium name="The Broad Institute Genome Sequencing Center for Infectious Disease"/>
            <person name="Wu L."/>
            <person name="Ma J."/>
        </authorList>
    </citation>
    <scope>NUCLEOTIDE SEQUENCE [LARGE SCALE GENOMIC DNA]</scope>
    <source>
        <strain evidence="4">JCM 31921</strain>
    </source>
</reference>
<dbReference type="InterPro" id="IPR009937">
    <property type="entry name" value="Phage_holin_3_6"/>
</dbReference>
<keyword evidence="4" id="KW-1185">Reference proteome</keyword>
<dbReference type="EMBL" id="BAABEZ010000022">
    <property type="protein sequence ID" value="GAA4454867.1"/>
    <property type="molecule type" value="Genomic_DNA"/>
</dbReference>
<dbReference type="RefSeq" id="WP_344825563.1">
    <property type="nucleotide sequence ID" value="NZ_BAABEZ010000022.1"/>
</dbReference>
<sequence>MLDFVQKWKDRITNLVETKFRLLQLEFIERASGAMSFLIFSVLLLLLGFGVFLFIGLGTAEMLSELMHSYISGYMSVAGFYLALLLILFAMRKKILRKFTSVFISVLTERKEDDDDEEEQDEEEGTPSKNKTK</sequence>
<feature type="transmembrane region" description="Helical" evidence="2">
    <location>
        <begin position="37"/>
        <end position="59"/>
    </location>
</feature>
<evidence type="ECO:0000256" key="1">
    <source>
        <dbReference type="SAM" id="MobiDB-lite"/>
    </source>
</evidence>
<gene>
    <name evidence="3" type="ORF">GCM10023092_17570</name>
</gene>
<keyword evidence="2" id="KW-1133">Transmembrane helix</keyword>